<proteinExistence type="predicted"/>
<dbReference type="InterPro" id="IPR010652">
    <property type="entry name" value="DUF1232"/>
</dbReference>
<evidence type="ECO:0000256" key="3">
    <source>
        <dbReference type="ARBA" id="ARBA00022989"/>
    </source>
</evidence>
<reference evidence="8" key="1">
    <citation type="journal article" date="2019" name="Int. J. Syst. Evol. Microbiol.">
        <title>The Global Catalogue of Microorganisms (GCM) 10K type strain sequencing project: providing services to taxonomists for standard genome sequencing and annotation.</title>
        <authorList>
            <consortium name="The Broad Institute Genomics Platform"/>
            <consortium name="The Broad Institute Genome Sequencing Center for Infectious Disease"/>
            <person name="Wu L."/>
            <person name="Ma J."/>
        </authorList>
    </citation>
    <scope>NUCLEOTIDE SEQUENCE [LARGE SCALE GENOMIC DNA]</scope>
    <source>
        <strain evidence="8">JCM 18302</strain>
    </source>
</reference>
<dbReference type="Pfam" id="PF06803">
    <property type="entry name" value="DUF1232"/>
    <property type="match status" value="1"/>
</dbReference>
<evidence type="ECO:0000313" key="7">
    <source>
        <dbReference type="EMBL" id="GAA5131247.1"/>
    </source>
</evidence>
<keyword evidence="4 5" id="KW-0472">Membrane</keyword>
<comment type="subcellular location">
    <subcellularLocation>
        <location evidence="1">Endomembrane system</location>
        <topology evidence="1">Multi-pass membrane protein</topology>
    </subcellularLocation>
</comment>
<evidence type="ECO:0000313" key="8">
    <source>
        <dbReference type="Proteomes" id="UP001500804"/>
    </source>
</evidence>
<evidence type="ECO:0000256" key="2">
    <source>
        <dbReference type="ARBA" id="ARBA00022692"/>
    </source>
</evidence>
<sequence length="124" mass="13368">MVDVATIKPRRIAAFTALWRAVTRSRRPGSPTMGERLSAIPRMLSGALTGRYPALSRGRLGLILLGLAYLVSPLDLLPEAFIPLLGLADDGVVALWLGGAFIAETERFLAWEKQQAVVVNAPSD</sequence>
<feature type="transmembrane region" description="Helical" evidence="5">
    <location>
        <begin position="80"/>
        <end position="103"/>
    </location>
</feature>
<feature type="domain" description="DUF1232" evidence="6">
    <location>
        <begin position="61"/>
        <end position="96"/>
    </location>
</feature>
<evidence type="ECO:0000256" key="5">
    <source>
        <dbReference type="SAM" id="Phobius"/>
    </source>
</evidence>
<dbReference type="Proteomes" id="UP001500804">
    <property type="component" value="Unassembled WGS sequence"/>
</dbReference>
<evidence type="ECO:0000256" key="1">
    <source>
        <dbReference type="ARBA" id="ARBA00004127"/>
    </source>
</evidence>
<name>A0ABP9NS84_9PSEU</name>
<protein>
    <recommendedName>
        <fullName evidence="6">DUF1232 domain-containing protein</fullName>
    </recommendedName>
</protein>
<feature type="transmembrane region" description="Helical" evidence="5">
    <location>
        <begin position="58"/>
        <end position="74"/>
    </location>
</feature>
<keyword evidence="2 5" id="KW-0812">Transmembrane</keyword>
<accession>A0ABP9NS84</accession>
<organism evidence="7 8">
    <name type="scientific">Pseudonocardia adelaidensis</name>
    <dbReference type="NCBI Taxonomy" id="648754"/>
    <lineage>
        <taxon>Bacteria</taxon>
        <taxon>Bacillati</taxon>
        <taxon>Actinomycetota</taxon>
        <taxon>Actinomycetes</taxon>
        <taxon>Pseudonocardiales</taxon>
        <taxon>Pseudonocardiaceae</taxon>
        <taxon>Pseudonocardia</taxon>
    </lineage>
</organism>
<gene>
    <name evidence="7" type="ORF">GCM10023320_54300</name>
</gene>
<comment type="caution">
    <text evidence="7">The sequence shown here is derived from an EMBL/GenBank/DDBJ whole genome shotgun (WGS) entry which is preliminary data.</text>
</comment>
<evidence type="ECO:0000256" key="4">
    <source>
        <dbReference type="ARBA" id="ARBA00023136"/>
    </source>
</evidence>
<keyword evidence="8" id="KW-1185">Reference proteome</keyword>
<keyword evidence="3 5" id="KW-1133">Transmembrane helix</keyword>
<evidence type="ECO:0000259" key="6">
    <source>
        <dbReference type="Pfam" id="PF06803"/>
    </source>
</evidence>
<dbReference type="EMBL" id="BAABJO010000023">
    <property type="protein sequence ID" value="GAA5131247.1"/>
    <property type="molecule type" value="Genomic_DNA"/>
</dbReference>